<feature type="region of interest" description="Disordered" evidence="1">
    <location>
        <begin position="83"/>
        <end position="123"/>
    </location>
</feature>
<accession>A0A1I0FHK9</accession>
<evidence type="ECO:0000256" key="1">
    <source>
        <dbReference type="SAM" id="MobiDB-lite"/>
    </source>
</evidence>
<dbReference type="EMBL" id="FOHV01000041">
    <property type="protein sequence ID" value="SET57463.1"/>
    <property type="molecule type" value="Genomic_DNA"/>
</dbReference>
<dbReference type="Proteomes" id="UP000242642">
    <property type="component" value="Unassembled WGS sequence"/>
</dbReference>
<name>A0A1I0FHK9_9GAMM</name>
<dbReference type="RefSeq" id="WP_093322335.1">
    <property type="nucleotide sequence ID" value="NZ_FOHV01000041.1"/>
</dbReference>
<organism evidence="3 4">
    <name type="scientific">Thorsellia anophelis DSM 18579</name>
    <dbReference type="NCBI Taxonomy" id="1123402"/>
    <lineage>
        <taxon>Bacteria</taxon>
        <taxon>Pseudomonadati</taxon>
        <taxon>Pseudomonadota</taxon>
        <taxon>Gammaproteobacteria</taxon>
        <taxon>Enterobacterales</taxon>
        <taxon>Thorselliaceae</taxon>
        <taxon>Thorsellia</taxon>
    </lineage>
</organism>
<feature type="compositionally biased region" description="Polar residues" evidence="1">
    <location>
        <begin position="87"/>
        <end position="107"/>
    </location>
</feature>
<evidence type="ECO:0000256" key="2">
    <source>
        <dbReference type="SAM" id="Phobius"/>
    </source>
</evidence>
<feature type="transmembrane region" description="Helical" evidence="2">
    <location>
        <begin position="20"/>
        <end position="40"/>
    </location>
</feature>
<protein>
    <submittedName>
        <fullName evidence="3">Uncharacterized protein</fullName>
    </submittedName>
</protein>
<dbReference type="STRING" id="1123402.SAMN02583745_02768"/>
<sequence>MQWQLPAIEIKPRPNPPRWLLLALIAATFVIVGIIVALYLTTQDSTLMGVRFWQYSVIIPILIVGGGGCLIYDLHQQKVIVSDNPAGPSSGNQKVTLSYHGQSPNHKFTTKRGHINSSTQDDP</sequence>
<dbReference type="AlphaFoldDB" id="A0A1I0FHK9"/>
<evidence type="ECO:0000313" key="4">
    <source>
        <dbReference type="Proteomes" id="UP000242642"/>
    </source>
</evidence>
<keyword evidence="4" id="KW-1185">Reference proteome</keyword>
<dbReference type="OrthoDB" id="9768004at2"/>
<feature type="transmembrane region" description="Helical" evidence="2">
    <location>
        <begin position="52"/>
        <end position="72"/>
    </location>
</feature>
<gene>
    <name evidence="3" type="ORF">SAMN02583745_02768</name>
</gene>
<keyword evidence="2" id="KW-0812">Transmembrane</keyword>
<proteinExistence type="predicted"/>
<keyword evidence="2" id="KW-1133">Transmembrane helix</keyword>
<keyword evidence="2" id="KW-0472">Membrane</keyword>
<evidence type="ECO:0000313" key="3">
    <source>
        <dbReference type="EMBL" id="SET57463.1"/>
    </source>
</evidence>
<reference evidence="4" key="1">
    <citation type="submission" date="2016-10" db="EMBL/GenBank/DDBJ databases">
        <authorList>
            <person name="Varghese N."/>
            <person name="Submissions S."/>
        </authorList>
    </citation>
    <scope>NUCLEOTIDE SEQUENCE [LARGE SCALE GENOMIC DNA]</scope>
    <source>
        <strain evidence="4">DSM 18579</strain>
    </source>
</reference>